<comment type="cofactor">
    <cofactor evidence="1 8">
        <name>thiamine diphosphate</name>
        <dbReference type="ChEBI" id="CHEBI:58937"/>
    </cofactor>
</comment>
<dbReference type="InterPro" id="IPR029061">
    <property type="entry name" value="THDP-binding"/>
</dbReference>
<dbReference type="Gene3D" id="3.40.50.970">
    <property type="match status" value="1"/>
</dbReference>
<evidence type="ECO:0000256" key="4">
    <source>
        <dbReference type="ARBA" id="ARBA00023052"/>
    </source>
</evidence>
<keyword evidence="5 8" id="KW-0670">Pyruvate</keyword>
<dbReference type="InterPro" id="IPR017597">
    <property type="entry name" value="Pyrv_DH_E1_asu_subgrp-y"/>
</dbReference>
<comment type="subunit">
    <text evidence="2">Tetramer of 2 alpha and 2 beta subunits.</text>
</comment>
<reference evidence="10 11" key="1">
    <citation type="journal article" date="2014" name="Nat. Commun.">
        <title>Klebsormidium flaccidum genome reveals primary factors for plant terrestrial adaptation.</title>
        <authorList>
            <person name="Hori K."/>
            <person name="Maruyama F."/>
            <person name="Fujisawa T."/>
            <person name="Togashi T."/>
            <person name="Yamamoto N."/>
            <person name="Seo M."/>
            <person name="Sato S."/>
            <person name="Yamada T."/>
            <person name="Mori H."/>
            <person name="Tajima N."/>
            <person name="Moriyama T."/>
            <person name="Ikeuchi M."/>
            <person name="Watanabe M."/>
            <person name="Wada H."/>
            <person name="Kobayashi K."/>
            <person name="Saito M."/>
            <person name="Masuda T."/>
            <person name="Sasaki-Sekimoto Y."/>
            <person name="Mashiguchi K."/>
            <person name="Awai K."/>
            <person name="Shimojima M."/>
            <person name="Masuda S."/>
            <person name="Iwai M."/>
            <person name="Nobusawa T."/>
            <person name="Narise T."/>
            <person name="Kondo S."/>
            <person name="Saito H."/>
            <person name="Sato R."/>
            <person name="Murakawa M."/>
            <person name="Ihara Y."/>
            <person name="Oshima-Yamada Y."/>
            <person name="Ohtaka K."/>
            <person name="Satoh M."/>
            <person name="Sonobe K."/>
            <person name="Ishii M."/>
            <person name="Ohtani R."/>
            <person name="Kanamori-Sato M."/>
            <person name="Honoki R."/>
            <person name="Miyazaki D."/>
            <person name="Mochizuki H."/>
            <person name="Umetsu J."/>
            <person name="Higashi K."/>
            <person name="Shibata D."/>
            <person name="Kamiya Y."/>
            <person name="Sato N."/>
            <person name="Nakamura Y."/>
            <person name="Tabata S."/>
            <person name="Ida S."/>
            <person name="Kurokawa K."/>
            <person name="Ohta H."/>
        </authorList>
    </citation>
    <scope>NUCLEOTIDE SEQUENCE [LARGE SCALE GENOMIC DNA]</scope>
    <source>
        <strain evidence="10 11">NIES-2285</strain>
    </source>
</reference>
<dbReference type="OrthoDB" id="10256198at2759"/>
<dbReference type="OMA" id="HRLNAGP"/>
<dbReference type="AlphaFoldDB" id="A0A1Y1IT76"/>
<comment type="function">
    <text evidence="6">The pyruvate dehydrogenase complex catalyzes the overall conversion of pyruvate to acetyl-CoA and CO(2). It contains multiple copies of three enzymatic components: pyruvate dehydrogenase (E1), dihydrolipoamide acetyltransferase (E2) and lipoamide dehydrogenase (E3).</text>
</comment>
<name>A0A1Y1IT76_KLENI</name>
<evidence type="ECO:0000313" key="11">
    <source>
        <dbReference type="Proteomes" id="UP000054558"/>
    </source>
</evidence>
<evidence type="ECO:0000256" key="7">
    <source>
        <dbReference type="ARBA" id="ARBA00051231"/>
    </source>
</evidence>
<protein>
    <recommendedName>
        <fullName evidence="8">Pyruvate dehydrogenase E1 component subunit alpha</fullName>
        <ecNumber evidence="8">1.2.4.1</ecNumber>
    </recommendedName>
</protein>
<feature type="domain" description="Dehydrogenase E1 component" evidence="9">
    <location>
        <begin position="86"/>
        <end position="380"/>
    </location>
</feature>
<dbReference type="GO" id="GO:0006086">
    <property type="term" value="P:pyruvate decarboxylation to acetyl-CoA"/>
    <property type="evidence" value="ECO:0000318"/>
    <property type="project" value="GO_Central"/>
</dbReference>
<keyword evidence="11" id="KW-1185">Reference proteome</keyword>
<dbReference type="EMBL" id="DF237819">
    <property type="protein sequence ID" value="GAQ91857.1"/>
    <property type="molecule type" value="Genomic_DNA"/>
</dbReference>
<gene>
    <name evidence="10" type="ORF">KFL_008700020</name>
</gene>
<dbReference type="PANTHER" id="PTHR11516:SF60">
    <property type="entry name" value="PYRUVATE DEHYDROGENASE E1 COMPONENT SUBUNIT ALPHA"/>
    <property type="match status" value="1"/>
</dbReference>
<evidence type="ECO:0000256" key="1">
    <source>
        <dbReference type="ARBA" id="ARBA00001964"/>
    </source>
</evidence>
<accession>A0A1Y1IT76</accession>
<dbReference type="PANTHER" id="PTHR11516">
    <property type="entry name" value="PYRUVATE DEHYDROGENASE E1 COMPONENT, ALPHA SUBUNIT BACTERIAL AND ORGANELLAR"/>
    <property type="match status" value="1"/>
</dbReference>
<dbReference type="SUPFAM" id="SSF52518">
    <property type="entry name" value="Thiamin diphosphate-binding fold (THDP-binding)"/>
    <property type="match status" value="1"/>
</dbReference>
<comment type="catalytic activity">
    <reaction evidence="7 8">
        <text>N(6)-[(R)-lipoyl]-L-lysyl-[protein] + pyruvate + H(+) = N(6)-[(R)-S(8)-acetyldihydrolipoyl]-L-lysyl-[protein] + CO2</text>
        <dbReference type="Rhea" id="RHEA:19189"/>
        <dbReference type="Rhea" id="RHEA-COMP:10474"/>
        <dbReference type="Rhea" id="RHEA-COMP:10478"/>
        <dbReference type="ChEBI" id="CHEBI:15361"/>
        <dbReference type="ChEBI" id="CHEBI:15378"/>
        <dbReference type="ChEBI" id="CHEBI:16526"/>
        <dbReference type="ChEBI" id="CHEBI:83099"/>
        <dbReference type="ChEBI" id="CHEBI:83111"/>
        <dbReference type="EC" id="1.2.4.1"/>
    </reaction>
</comment>
<dbReference type="EC" id="1.2.4.1" evidence="8"/>
<dbReference type="NCBIfam" id="TIGR03182">
    <property type="entry name" value="PDH_E1_alph_y"/>
    <property type="match status" value="1"/>
</dbReference>
<keyword evidence="4 8" id="KW-0786">Thiamine pyrophosphate</keyword>
<dbReference type="Proteomes" id="UP000054558">
    <property type="component" value="Unassembled WGS sequence"/>
</dbReference>
<evidence type="ECO:0000256" key="3">
    <source>
        <dbReference type="ARBA" id="ARBA00023002"/>
    </source>
</evidence>
<keyword evidence="3 8" id="KW-0560">Oxidoreductase</keyword>
<evidence type="ECO:0000256" key="8">
    <source>
        <dbReference type="RuleBase" id="RU361139"/>
    </source>
</evidence>
<evidence type="ECO:0000313" key="10">
    <source>
        <dbReference type="EMBL" id="GAQ91857.1"/>
    </source>
</evidence>
<evidence type="ECO:0000256" key="5">
    <source>
        <dbReference type="ARBA" id="ARBA00023317"/>
    </source>
</evidence>
<dbReference type="FunFam" id="3.40.50.970:FF:000013">
    <property type="entry name" value="Pyruvate dehydrogenase E1 component subunit alpha"/>
    <property type="match status" value="1"/>
</dbReference>
<dbReference type="InterPro" id="IPR050642">
    <property type="entry name" value="PDH_E1_Alpha_Subunit"/>
</dbReference>
<dbReference type="Pfam" id="PF00676">
    <property type="entry name" value="E1_dh"/>
    <property type="match status" value="1"/>
</dbReference>
<dbReference type="CDD" id="cd02000">
    <property type="entry name" value="TPP_E1_PDC_ADC_BCADC"/>
    <property type="match status" value="1"/>
</dbReference>
<organism evidence="10 11">
    <name type="scientific">Klebsormidium nitens</name>
    <name type="common">Green alga</name>
    <name type="synonym">Ulothrix nitens</name>
    <dbReference type="NCBI Taxonomy" id="105231"/>
    <lineage>
        <taxon>Eukaryota</taxon>
        <taxon>Viridiplantae</taxon>
        <taxon>Streptophyta</taxon>
        <taxon>Klebsormidiophyceae</taxon>
        <taxon>Klebsormidiales</taxon>
        <taxon>Klebsormidiaceae</taxon>
        <taxon>Klebsormidium</taxon>
    </lineage>
</organism>
<evidence type="ECO:0000256" key="6">
    <source>
        <dbReference type="ARBA" id="ARBA00025211"/>
    </source>
</evidence>
<evidence type="ECO:0000259" key="9">
    <source>
        <dbReference type="Pfam" id="PF00676"/>
    </source>
</evidence>
<sequence length="410" mass="44978">MPVAGAMLRCGLPLLSRVGGGGRVLSWPDALLARSWSGQAEQHSPAQDDKPIPVDIPVPFLAHNCDPPPQHTETSGEELFRFFRVMNVMRRMEIASDLLYKQGHIRGFCHLYDGQEAVAVGMEAALTWEDPLITAYREHCNYLGRGATVTQVVAELLGRQAGCSRGKGGSMHMYHLDHHYYGGNGIVGTPPPLGTGLAYALQYLKKPNVAVAMYGDGSANQGQVAEAMNMAALWKLPIVYVVENNHFGMGTSEARASAHHGFYDRVGYIPGIKVDGMSVFAVKVAVAHAKEWCLAGRGPILLEMDTYRYHGHSMSDPGSTYRTRDEIQGVRRERDPIDLVHKLITKEGLATAEELKALAKECRAEVDAAVKESEASPEPEEAELFTHVYRADTGVEMFGADRHASRLQRN</sequence>
<dbReference type="GO" id="GO:0004739">
    <property type="term" value="F:pyruvate dehydrogenase (acetyl-transferring) activity"/>
    <property type="evidence" value="ECO:0000318"/>
    <property type="project" value="GO_Central"/>
</dbReference>
<evidence type="ECO:0000256" key="2">
    <source>
        <dbReference type="ARBA" id="ARBA00011130"/>
    </source>
</evidence>
<proteinExistence type="predicted"/>
<dbReference type="InterPro" id="IPR001017">
    <property type="entry name" value="DH_E1"/>
</dbReference>
<dbReference type="STRING" id="105231.A0A1Y1IT76"/>